<keyword evidence="3" id="KW-1185">Reference proteome</keyword>
<dbReference type="AlphaFoldDB" id="A0A518V216"/>
<feature type="region of interest" description="Disordered" evidence="1">
    <location>
        <begin position="1"/>
        <end position="20"/>
    </location>
</feature>
<evidence type="ECO:0000256" key="1">
    <source>
        <dbReference type="SAM" id="MobiDB-lite"/>
    </source>
</evidence>
<organism evidence="2 3">
    <name type="scientific">Brevibacillus laterosporus</name>
    <name type="common">Bacillus laterosporus</name>
    <dbReference type="NCBI Taxonomy" id="1465"/>
    <lineage>
        <taxon>Bacteria</taxon>
        <taxon>Bacillati</taxon>
        <taxon>Bacillota</taxon>
        <taxon>Bacilli</taxon>
        <taxon>Bacillales</taxon>
        <taxon>Paenibacillaceae</taxon>
        <taxon>Brevibacillus</taxon>
    </lineage>
</organism>
<gene>
    <name evidence="2" type="ORF">EEL30_00005</name>
</gene>
<name>A0A518V216_BRELA</name>
<reference evidence="2 3" key="1">
    <citation type="submission" date="2018-11" db="EMBL/GenBank/DDBJ databases">
        <title>Phylogenetic determinants of toxin gene distribution in genomes of Brevibacillus laterosporus.</title>
        <authorList>
            <person name="Glare T.R."/>
            <person name="Durrant A."/>
            <person name="Berry C."/>
            <person name="Palma L."/>
            <person name="Ormskirk M."/>
            <person name="Cox M.O."/>
        </authorList>
    </citation>
    <scope>NUCLEOTIDE SEQUENCE [LARGE SCALE GENOMIC DNA]</scope>
    <source>
        <strain evidence="2 3">1821L</strain>
        <plasmid evidence="2 3">p1821L01</plasmid>
    </source>
</reference>
<keyword evidence="2" id="KW-0614">Plasmid</keyword>
<dbReference type="Proteomes" id="UP000319432">
    <property type="component" value="Plasmid p1821L01"/>
</dbReference>
<evidence type="ECO:0000313" key="2">
    <source>
        <dbReference type="EMBL" id="QDX91025.1"/>
    </source>
</evidence>
<accession>A0A518V216</accession>
<dbReference type="EMBL" id="CP033461">
    <property type="protein sequence ID" value="QDX91025.1"/>
    <property type="molecule type" value="Genomic_DNA"/>
</dbReference>
<protein>
    <submittedName>
        <fullName evidence="2">Uncharacterized protein</fullName>
    </submittedName>
</protein>
<dbReference type="OrthoDB" id="2467806at2"/>
<evidence type="ECO:0000313" key="3">
    <source>
        <dbReference type="Proteomes" id="UP000319432"/>
    </source>
</evidence>
<sequence length="347" mass="40464">MRNPKAEKKAKAESPKKRSWAAKRLTQRDLEILFGLHKMRTLTIKQIHDTYFSNNGKGYTYLRLHQLKVAGLVECWPLVNEEGRKNGACYSNTDKGIKILIGRGWIDSNGSQNNTIIRTSAKNRPSKRIRQSIIERNGIFLALENVGWEFIEQRDYKRIRGLNRGSVIKGGIKSIDGKEYALYILEKTPREYTLEKIIFELKNSSLRNIIILMKGSRYYNQIVNDKQIINEELNILPFRIGVKILKRFPSEASIVKLFTYLGDVSIVRNRHMFGKYVVTTHTGEHKYICNYLLGDEMAIKFLKKYTWDRYELDGKKVVLFIWDNQLLELGKGYEHVEIVQIPFDIQV</sequence>
<feature type="compositionally biased region" description="Basic and acidic residues" evidence="1">
    <location>
        <begin position="1"/>
        <end position="16"/>
    </location>
</feature>
<proteinExistence type="predicted"/>
<geneLocation type="plasmid" evidence="2 3">
    <name>p1821L01</name>
</geneLocation>